<dbReference type="PRINTS" id="PR00778">
    <property type="entry name" value="HTHARSR"/>
</dbReference>
<dbReference type="Gene3D" id="1.10.10.10">
    <property type="entry name" value="Winged helix-like DNA-binding domain superfamily/Winged helix DNA-binding domain"/>
    <property type="match status" value="1"/>
</dbReference>
<protein>
    <submittedName>
        <fullName evidence="5">HTH-type transcriptional regulator KmtR</fullName>
    </submittedName>
</protein>
<dbReference type="InterPro" id="IPR011991">
    <property type="entry name" value="ArsR-like_HTH"/>
</dbReference>
<dbReference type="InterPro" id="IPR036390">
    <property type="entry name" value="WH_DNA-bd_sf"/>
</dbReference>
<dbReference type="Pfam" id="PF01022">
    <property type="entry name" value="HTH_5"/>
    <property type="match status" value="1"/>
</dbReference>
<dbReference type="NCBIfam" id="NF033788">
    <property type="entry name" value="HTH_metalloreg"/>
    <property type="match status" value="1"/>
</dbReference>
<keyword evidence="6" id="KW-1185">Reference proteome</keyword>
<sequence length="119" mass="13327">MALRLPDDEHIDLAVEVFRMLADPTRIRVLWLLSDGERAVNELAEAVGKQQASVSQHLAKLRLARLVLTRKEGTQVFYRLADDHLRHVIADAIHHAEHAGPGIPAHHRAQVANTIEKEA</sequence>
<name>A0ABQ2N7W1_9ACTN</name>
<dbReference type="SMART" id="SM00418">
    <property type="entry name" value="HTH_ARSR"/>
    <property type="match status" value="1"/>
</dbReference>
<evidence type="ECO:0000313" key="5">
    <source>
        <dbReference type="EMBL" id="GGO84997.1"/>
    </source>
</evidence>
<dbReference type="PROSITE" id="PS50987">
    <property type="entry name" value="HTH_ARSR_2"/>
    <property type="match status" value="1"/>
</dbReference>
<proteinExistence type="predicted"/>
<dbReference type="PANTHER" id="PTHR43132">
    <property type="entry name" value="ARSENICAL RESISTANCE OPERON REPRESSOR ARSR-RELATED"/>
    <property type="match status" value="1"/>
</dbReference>
<evidence type="ECO:0000256" key="3">
    <source>
        <dbReference type="ARBA" id="ARBA00023163"/>
    </source>
</evidence>
<dbReference type="InterPro" id="IPR036388">
    <property type="entry name" value="WH-like_DNA-bd_sf"/>
</dbReference>
<reference evidence="6" key="1">
    <citation type="journal article" date="2019" name="Int. J. Syst. Evol. Microbiol.">
        <title>The Global Catalogue of Microorganisms (GCM) 10K type strain sequencing project: providing services to taxonomists for standard genome sequencing and annotation.</title>
        <authorList>
            <consortium name="The Broad Institute Genomics Platform"/>
            <consortium name="The Broad Institute Genome Sequencing Center for Infectious Disease"/>
            <person name="Wu L."/>
            <person name="Ma J."/>
        </authorList>
    </citation>
    <scope>NUCLEOTIDE SEQUENCE [LARGE SCALE GENOMIC DNA]</scope>
    <source>
        <strain evidence="6">CGMCC 4.7371</strain>
    </source>
</reference>
<evidence type="ECO:0000313" key="6">
    <source>
        <dbReference type="Proteomes" id="UP000655410"/>
    </source>
</evidence>
<dbReference type="Proteomes" id="UP000655410">
    <property type="component" value="Unassembled WGS sequence"/>
</dbReference>
<accession>A0ABQ2N7W1</accession>
<gene>
    <name evidence="5" type="primary">kmtR</name>
    <name evidence="5" type="ORF">GCM10011584_03890</name>
</gene>
<evidence type="ECO:0000259" key="4">
    <source>
        <dbReference type="PROSITE" id="PS50987"/>
    </source>
</evidence>
<feature type="domain" description="HTH arsR-type" evidence="4">
    <location>
        <begin position="6"/>
        <end position="100"/>
    </location>
</feature>
<evidence type="ECO:0000256" key="1">
    <source>
        <dbReference type="ARBA" id="ARBA00023015"/>
    </source>
</evidence>
<keyword evidence="3" id="KW-0804">Transcription</keyword>
<organism evidence="5 6">
    <name type="scientific">Nocardioides phosphati</name>
    <dbReference type="NCBI Taxonomy" id="1867775"/>
    <lineage>
        <taxon>Bacteria</taxon>
        <taxon>Bacillati</taxon>
        <taxon>Actinomycetota</taxon>
        <taxon>Actinomycetes</taxon>
        <taxon>Propionibacteriales</taxon>
        <taxon>Nocardioidaceae</taxon>
        <taxon>Nocardioides</taxon>
    </lineage>
</organism>
<keyword evidence="2" id="KW-0238">DNA-binding</keyword>
<dbReference type="EMBL" id="BMNI01000001">
    <property type="protein sequence ID" value="GGO84997.1"/>
    <property type="molecule type" value="Genomic_DNA"/>
</dbReference>
<dbReference type="InterPro" id="IPR001845">
    <property type="entry name" value="HTH_ArsR_DNA-bd_dom"/>
</dbReference>
<dbReference type="InterPro" id="IPR051011">
    <property type="entry name" value="Metal_resp_trans_reg"/>
</dbReference>
<keyword evidence="1" id="KW-0805">Transcription regulation</keyword>
<comment type="caution">
    <text evidence="5">The sequence shown here is derived from an EMBL/GenBank/DDBJ whole genome shotgun (WGS) entry which is preliminary data.</text>
</comment>
<dbReference type="SUPFAM" id="SSF46785">
    <property type="entry name" value="Winged helix' DNA-binding domain"/>
    <property type="match status" value="1"/>
</dbReference>
<dbReference type="PANTHER" id="PTHR43132:SF8">
    <property type="entry name" value="HTH-TYPE TRANSCRIPTIONAL REGULATOR KMTR"/>
    <property type="match status" value="1"/>
</dbReference>
<dbReference type="CDD" id="cd00090">
    <property type="entry name" value="HTH_ARSR"/>
    <property type="match status" value="1"/>
</dbReference>
<evidence type="ECO:0000256" key="2">
    <source>
        <dbReference type="ARBA" id="ARBA00023125"/>
    </source>
</evidence>